<evidence type="ECO:0000256" key="2">
    <source>
        <dbReference type="ARBA" id="ARBA00022801"/>
    </source>
</evidence>
<evidence type="ECO:0000256" key="6">
    <source>
        <dbReference type="SAM" id="MobiDB-lite"/>
    </source>
</evidence>
<comment type="function">
    <text evidence="5">RNA helicase.</text>
</comment>
<dbReference type="CDD" id="cd18787">
    <property type="entry name" value="SF2_C_DEAD"/>
    <property type="match status" value="1"/>
</dbReference>
<dbReference type="InterPro" id="IPR011545">
    <property type="entry name" value="DEAD/DEAH_box_helicase_dom"/>
</dbReference>
<dbReference type="GO" id="GO:0005524">
    <property type="term" value="F:ATP binding"/>
    <property type="evidence" value="ECO:0007669"/>
    <property type="project" value="UniProtKB-UniRule"/>
</dbReference>
<evidence type="ECO:0000259" key="7">
    <source>
        <dbReference type="PROSITE" id="PS51192"/>
    </source>
</evidence>
<comment type="catalytic activity">
    <reaction evidence="5">
        <text>ATP + H2O = ADP + phosphate + H(+)</text>
        <dbReference type="Rhea" id="RHEA:13065"/>
        <dbReference type="ChEBI" id="CHEBI:15377"/>
        <dbReference type="ChEBI" id="CHEBI:15378"/>
        <dbReference type="ChEBI" id="CHEBI:30616"/>
        <dbReference type="ChEBI" id="CHEBI:43474"/>
        <dbReference type="ChEBI" id="CHEBI:456216"/>
        <dbReference type="EC" id="3.6.4.13"/>
    </reaction>
</comment>
<comment type="domain">
    <text evidence="5">The Q motif is unique to and characteristic of the DEAD box family of RNA helicases and controls ATP binding and hydrolysis.</text>
</comment>
<dbReference type="GO" id="GO:0003724">
    <property type="term" value="F:RNA helicase activity"/>
    <property type="evidence" value="ECO:0007669"/>
    <property type="project" value="UniProtKB-EC"/>
</dbReference>
<name>A0A7J6R4K1_PEROL</name>
<dbReference type="InterPro" id="IPR027417">
    <property type="entry name" value="P-loop_NTPase"/>
</dbReference>
<keyword evidence="2 5" id="KW-0378">Hydrolase</keyword>
<comment type="similarity">
    <text evidence="5">Belongs to the DEAD box helicase family.</text>
</comment>
<keyword evidence="1 5" id="KW-0547">Nucleotide-binding</keyword>
<gene>
    <name evidence="9" type="primary">DDX43_4</name>
    <name evidence="9" type="ORF">FOZ63_013230</name>
</gene>
<dbReference type="PROSITE" id="PS51192">
    <property type="entry name" value="HELICASE_ATP_BIND_1"/>
    <property type="match status" value="1"/>
</dbReference>
<dbReference type="Pfam" id="PF00270">
    <property type="entry name" value="DEAD"/>
    <property type="match status" value="1"/>
</dbReference>
<dbReference type="PROSITE" id="PS51194">
    <property type="entry name" value="HELICASE_CTER"/>
    <property type="match status" value="1"/>
</dbReference>
<keyword evidence="4 5" id="KW-0694">RNA-binding</keyword>
<dbReference type="Gene3D" id="3.40.50.300">
    <property type="entry name" value="P-loop containing nucleotide triphosphate hydrolases"/>
    <property type="match status" value="2"/>
</dbReference>
<dbReference type="EC" id="3.6.4.13" evidence="5"/>
<dbReference type="SUPFAM" id="SSF52540">
    <property type="entry name" value="P-loop containing nucleoside triphosphate hydrolases"/>
    <property type="match status" value="1"/>
</dbReference>
<dbReference type="Proteomes" id="UP000553632">
    <property type="component" value="Unassembled WGS sequence"/>
</dbReference>
<protein>
    <recommendedName>
        <fullName evidence="5">ATP-dependent RNA helicase</fullName>
        <ecNumber evidence="5">3.6.4.13</ecNumber>
    </recommendedName>
</protein>
<feature type="domain" description="Helicase C-terminal" evidence="8">
    <location>
        <begin position="364"/>
        <end position="497"/>
    </location>
</feature>
<feature type="domain" description="Helicase ATP-binding" evidence="7">
    <location>
        <begin position="111"/>
        <end position="330"/>
    </location>
</feature>
<evidence type="ECO:0000313" key="9">
    <source>
        <dbReference type="EMBL" id="KAF4715241.1"/>
    </source>
</evidence>
<reference evidence="9 10" key="1">
    <citation type="submission" date="2020-04" db="EMBL/GenBank/DDBJ databases">
        <title>Perkinsus olseni comparative genomics.</title>
        <authorList>
            <person name="Bogema D.R."/>
        </authorList>
    </citation>
    <scope>NUCLEOTIDE SEQUENCE [LARGE SCALE GENOMIC DNA]</scope>
    <source>
        <strain evidence="9 10">ATCC PRA-207</strain>
    </source>
</reference>
<dbReference type="InterPro" id="IPR001650">
    <property type="entry name" value="Helicase_C-like"/>
</dbReference>
<keyword evidence="5 9" id="KW-0347">Helicase</keyword>
<dbReference type="PANTHER" id="PTHR24031">
    <property type="entry name" value="RNA HELICASE"/>
    <property type="match status" value="1"/>
</dbReference>
<dbReference type="SMART" id="SM00487">
    <property type="entry name" value="DEXDc"/>
    <property type="match status" value="1"/>
</dbReference>
<dbReference type="Pfam" id="PF00271">
    <property type="entry name" value="Helicase_C"/>
    <property type="match status" value="1"/>
</dbReference>
<dbReference type="EMBL" id="JABANO010028373">
    <property type="protein sequence ID" value="KAF4715241.1"/>
    <property type="molecule type" value="Genomic_DNA"/>
</dbReference>
<evidence type="ECO:0000313" key="10">
    <source>
        <dbReference type="Proteomes" id="UP000553632"/>
    </source>
</evidence>
<dbReference type="GO" id="GO:0003723">
    <property type="term" value="F:RNA binding"/>
    <property type="evidence" value="ECO:0007669"/>
    <property type="project" value="UniProtKB-UniRule"/>
</dbReference>
<evidence type="ECO:0000259" key="8">
    <source>
        <dbReference type="PROSITE" id="PS51194"/>
    </source>
</evidence>
<organism evidence="9 10">
    <name type="scientific">Perkinsus olseni</name>
    <name type="common">Perkinsus atlanticus</name>
    <dbReference type="NCBI Taxonomy" id="32597"/>
    <lineage>
        <taxon>Eukaryota</taxon>
        <taxon>Sar</taxon>
        <taxon>Alveolata</taxon>
        <taxon>Perkinsozoa</taxon>
        <taxon>Perkinsea</taxon>
        <taxon>Perkinsida</taxon>
        <taxon>Perkinsidae</taxon>
        <taxon>Perkinsus</taxon>
    </lineage>
</organism>
<keyword evidence="3 5" id="KW-0067">ATP-binding</keyword>
<sequence length="497" mass="54461">MLASLHARIPPPRGLLVSSRHLVGAATATARRSGRPRHRPGKEVSSEDCASGPQAVSPRRERTTFGDLVQSSSLLSKLGIWFLEAGTRGKSRTKLKDLPLPTPIQRMSYTAIGGEEQNHVSMVSPPGTGKTLAYLLPVIDRVVRVSEGLSIRRDKEGRAVRSDQQKTVVRSAGKGSPLLVVVVPTRELAEQAHTEVKKYCPPWMSVQLCAGGTGRDVRDSHVMALSHGADVVVGTPGRLKWLADHGPVSKATGDERASPSLAEGLQKKPRPLSPCIVLDEADVLLTSEVVLDLVRELARGRQAQMVYASATFDAWMKDRLRELSPEYRILNATEEMEAQVVYALREVRHLFARLSSNAERRVRQLTWAIEKLRPGASTDIQVANKVLIYCREKTEVCLLADDPQLRSVCAPGRMMALHADMSPAQRKEVMDSFRTALADYGPVVLITTDIAARGLDISGIGLVIHYGAPKTTASYIHRVGRIRPETVKRVSRTGDDK</sequence>
<comment type="caution">
    <text evidence="9">The sequence shown here is derived from an EMBL/GenBank/DDBJ whole genome shotgun (WGS) entry which is preliminary data.</text>
</comment>
<evidence type="ECO:0000256" key="1">
    <source>
        <dbReference type="ARBA" id="ARBA00022741"/>
    </source>
</evidence>
<evidence type="ECO:0000256" key="3">
    <source>
        <dbReference type="ARBA" id="ARBA00022840"/>
    </source>
</evidence>
<dbReference type="AlphaFoldDB" id="A0A7J6R4K1"/>
<evidence type="ECO:0000256" key="5">
    <source>
        <dbReference type="RuleBase" id="RU365068"/>
    </source>
</evidence>
<feature type="region of interest" description="Disordered" evidence="6">
    <location>
        <begin position="26"/>
        <end position="61"/>
    </location>
</feature>
<proteinExistence type="inferred from homology"/>
<accession>A0A7J6R4K1</accession>
<dbReference type="SMART" id="SM00490">
    <property type="entry name" value="HELICc"/>
    <property type="match status" value="1"/>
</dbReference>
<evidence type="ECO:0000256" key="4">
    <source>
        <dbReference type="ARBA" id="ARBA00022884"/>
    </source>
</evidence>
<keyword evidence="10" id="KW-1185">Reference proteome</keyword>
<dbReference type="GO" id="GO:0016787">
    <property type="term" value="F:hydrolase activity"/>
    <property type="evidence" value="ECO:0007669"/>
    <property type="project" value="UniProtKB-KW"/>
</dbReference>
<dbReference type="InterPro" id="IPR014001">
    <property type="entry name" value="Helicase_ATP-bd"/>
</dbReference>